<dbReference type="RefSeq" id="WP_082815309.1">
    <property type="nucleotide sequence ID" value="NZ_BMXC01000001.1"/>
</dbReference>
<dbReference type="SUPFAM" id="SSF53649">
    <property type="entry name" value="Alkaline phosphatase-like"/>
    <property type="match status" value="1"/>
</dbReference>
<feature type="binding site" evidence="8">
    <location>
        <position position="275"/>
    </location>
    <ligand>
        <name>Mn(2+)</name>
        <dbReference type="ChEBI" id="CHEBI:29035"/>
    </ligand>
</feature>
<dbReference type="InterPro" id="IPR000917">
    <property type="entry name" value="Sulfatase_N"/>
</dbReference>
<dbReference type="InterPro" id="IPR017850">
    <property type="entry name" value="Alkaline_phosphatase_core_sf"/>
</dbReference>
<dbReference type="OrthoDB" id="9777768at2"/>
<keyword evidence="4 9" id="KW-1133">Transmembrane helix</keyword>
<proteinExistence type="predicted"/>
<name>A0A1I7G5Z2_9BACT</name>
<dbReference type="Proteomes" id="UP000182491">
    <property type="component" value="Unassembled WGS sequence"/>
</dbReference>
<evidence type="ECO:0000256" key="5">
    <source>
        <dbReference type="ARBA" id="ARBA00023136"/>
    </source>
</evidence>
<evidence type="ECO:0000256" key="2">
    <source>
        <dbReference type="ARBA" id="ARBA00022475"/>
    </source>
</evidence>
<dbReference type="PANTHER" id="PTHR47371">
    <property type="entry name" value="LIPOTEICHOIC ACID SYNTHASE"/>
    <property type="match status" value="1"/>
</dbReference>
<dbReference type="PIRSF" id="PIRSF005091">
    <property type="entry name" value="Mmb_sulf_HI1246"/>
    <property type="match status" value="1"/>
</dbReference>
<feature type="domain" description="Sulfatase N-terminal" evidence="10">
    <location>
        <begin position="267"/>
        <end position="536"/>
    </location>
</feature>
<dbReference type="Gene3D" id="3.30.1120.80">
    <property type="match status" value="1"/>
</dbReference>
<keyword evidence="12" id="KW-1185">Reference proteome</keyword>
<dbReference type="PANTHER" id="PTHR47371:SF3">
    <property type="entry name" value="PHOSPHOGLYCEROL TRANSFERASE I"/>
    <property type="match status" value="1"/>
</dbReference>
<keyword evidence="7" id="KW-0479">Metal-binding</keyword>
<dbReference type="InterPro" id="IPR012160">
    <property type="entry name" value="LtaS-like"/>
</dbReference>
<feature type="binding site" evidence="8">
    <location>
        <position position="485"/>
    </location>
    <ligand>
        <name>Mn(2+)</name>
        <dbReference type="ChEBI" id="CHEBI:29035"/>
    </ligand>
</feature>
<evidence type="ECO:0000256" key="6">
    <source>
        <dbReference type="PIRSR" id="PIRSR005091-1"/>
    </source>
</evidence>
<dbReference type="CDD" id="cd16015">
    <property type="entry name" value="LTA_synthase"/>
    <property type="match status" value="1"/>
</dbReference>
<evidence type="ECO:0000313" key="12">
    <source>
        <dbReference type="Proteomes" id="UP000182491"/>
    </source>
</evidence>
<evidence type="ECO:0000256" key="3">
    <source>
        <dbReference type="ARBA" id="ARBA00022692"/>
    </source>
</evidence>
<evidence type="ECO:0000256" key="4">
    <source>
        <dbReference type="ARBA" id="ARBA00022989"/>
    </source>
</evidence>
<reference evidence="12" key="1">
    <citation type="submission" date="2016-10" db="EMBL/GenBank/DDBJ databases">
        <authorList>
            <person name="Varghese N."/>
        </authorList>
    </citation>
    <scope>NUCLEOTIDE SEQUENCE [LARGE SCALE GENOMIC DNA]</scope>
    <source>
        <strain evidence="12">DSM 18820</strain>
    </source>
</reference>
<evidence type="ECO:0000256" key="7">
    <source>
        <dbReference type="PIRSR" id="PIRSR005091-2"/>
    </source>
</evidence>
<sequence length="613" mass="69515">MKKRITFQPLYFLFWVLYFLVARAIFLVYHLDSTDELTSSEVISTFLYGLRLDASFAAYISALPFLLVLLGSFWSKLRAAPVIRYYTILLLVILSLLLVADLELYSHWGFRLDASPLQYLNSPAEMAASAGGAPVFLLFLVAFTVSVLFLLLHRSFFDFKRFSRATNKWQDCGLSLLFLALLVLPLRGGWQQIPINQSVVYFSDKPFANHAGLNMPWNLMHALLKYDQTSHNPYQYMAAEEASERVQALYSAVAADSIHSLVDAKRPNVLFIILESYTAKLIWSLGGEAGVTPTLDSLAKAGVNFTNLYAAGDRSEKGMVALLSGYPVQTTTSIIKYPQKTEKLPQLSQMFEKQGYSTSFFYGGELEFANIKSYLRNGGYTRLVDKYDFDPSTYNSKWGAHDHVLFERVLKDLKQEEKPFFSTVYTLSSHEPFEIPIPARFPGTTDEDQFKNSVYYTDWALGKFIKEAKKQPWWQNTLVVITADHGHQLPGHDPNHLPRRFRIPFILTGGALTKKEVIVDAIGSQTDIAATLLAQLQLPHEQFKWSRNIMAPSTSPFAFYVFKDGFGYVTPQGILTYDNVAQKPISSDEGVTEEQIQNAKAYMQYSFEDFIQK</sequence>
<accession>A0A1I7G5Z2</accession>
<dbReference type="GO" id="GO:0005886">
    <property type="term" value="C:plasma membrane"/>
    <property type="evidence" value="ECO:0007669"/>
    <property type="project" value="UniProtKB-SubCell"/>
</dbReference>
<evidence type="ECO:0000256" key="9">
    <source>
        <dbReference type="SAM" id="Phobius"/>
    </source>
</evidence>
<organism evidence="11 12">
    <name type="scientific">Pontibacter akesuensis</name>
    <dbReference type="NCBI Taxonomy" id="388950"/>
    <lineage>
        <taxon>Bacteria</taxon>
        <taxon>Pseudomonadati</taxon>
        <taxon>Bacteroidota</taxon>
        <taxon>Cytophagia</taxon>
        <taxon>Cytophagales</taxon>
        <taxon>Hymenobacteraceae</taxon>
        <taxon>Pontibacter</taxon>
    </lineage>
</organism>
<keyword evidence="5 9" id="KW-0472">Membrane</keyword>
<evidence type="ECO:0000256" key="1">
    <source>
        <dbReference type="ARBA" id="ARBA00004651"/>
    </source>
</evidence>
<feature type="binding site" evidence="8">
    <location>
        <position position="484"/>
    </location>
    <ligand>
        <name>Mn(2+)</name>
        <dbReference type="ChEBI" id="CHEBI:29035"/>
    </ligand>
</feature>
<evidence type="ECO:0000259" key="10">
    <source>
        <dbReference type="Pfam" id="PF00884"/>
    </source>
</evidence>
<evidence type="ECO:0000256" key="8">
    <source>
        <dbReference type="PIRSR" id="PIRSR005091-3"/>
    </source>
</evidence>
<keyword evidence="2" id="KW-1003">Cell membrane</keyword>
<dbReference type="GO" id="GO:0046872">
    <property type="term" value="F:metal ion binding"/>
    <property type="evidence" value="ECO:0007669"/>
    <property type="project" value="UniProtKB-KW"/>
</dbReference>
<feature type="transmembrane region" description="Helical" evidence="9">
    <location>
        <begin position="86"/>
        <end position="106"/>
    </location>
</feature>
<gene>
    <name evidence="11" type="ORF">SAMN04487941_0732</name>
</gene>
<comment type="subcellular location">
    <subcellularLocation>
        <location evidence="1">Cell membrane</location>
        <topology evidence="1">Multi-pass membrane protein</topology>
    </subcellularLocation>
</comment>
<keyword evidence="11" id="KW-0808">Transferase</keyword>
<dbReference type="Gene3D" id="3.40.720.10">
    <property type="entry name" value="Alkaline Phosphatase, subunit A"/>
    <property type="match status" value="1"/>
</dbReference>
<dbReference type="AlphaFoldDB" id="A0A1I7G5Z2"/>
<dbReference type="Pfam" id="PF00884">
    <property type="entry name" value="Sulfatase"/>
    <property type="match status" value="1"/>
</dbReference>
<dbReference type="EMBL" id="FPCA01000001">
    <property type="protein sequence ID" value="SFU43656.1"/>
    <property type="molecule type" value="Genomic_DNA"/>
</dbReference>
<protein>
    <submittedName>
        <fullName evidence="11">Phosphoglycerol transferase MdoB</fullName>
    </submittedName>
</protein>
<dbReference type="STRING" id="388950.GCA_001611675_03867"/>
<feature type="transmembrane region" description="Helical" evidence="9">
    <location>
        <begin position="12"/>
        <end position="31"/>
    </location>
</feature>
<feature type="binding site" evidence="7">
    <location>
        <position position="430"/>
    </location>
    <ligand>
        <name>substrate</name>
    </ligand>
</feature>
<keyword evidence="7" id="KW-0464">Manganese</keyword>
<evidence type="ECO:0000313" key="11">
    <source>
        <dbReference type="EMBL" id="SFU43656.1"/>
    </source>
</evidence>
<feature type="transmembrane region" description="Helical" evidence="9">
    <location>
        <begin position="126"/>
        <end position="152"/>
    </location>
</feature>
<dbReference type="GO" id="GO:0016740">
    <property type="term" value="F:transferase activity"/>
    <property type="evidence" value="ECO:0007669"/>
    <property type="project" value="UniProtKB-KW"/>
</dbReference>
<feature type="transmembrane region" description="Helical" evidence="9">
    <location>
        <begin position="56"/>
        <end position="74"/>
    </location>
</feature>
<feature type="active site" evidence="6">
    <location>
        <position position="315"/>
    </location>
</feature>
<keyword evidence="3 9" id="KW-0812">Transmembrane</keyword>
<dbReference type="InterPro" id="IPR050448">
    <property type="entry name" value="OpgB/LTA_synthase_biosynth"/>
</dbReference>
<feature type="transmembrane region" description="Helical" evidence="9">
    <location>
        <begin position="172"/>
        <end position="190"/>
    </location>
</feature>